<keyword evidence="3 10" id="KW-0479">Metal-binding</keyword>
<evidence type="ECO:0000256" key="8">
    <source>
        <dbReference type="PIRSR" id="PIRSR004682-1"/>
    </source>
</evidence>
<dbReference type="CDD" id="cd07503">
    <property type="entry name" value="HAD_HisB-N"/>
    <property type="match status" value="1"/>
</dbReference>
<evidence type="ECO:0000313" key="11">
    <source>
        <dbReference type="EMBL" id="MST97654.1"/>
    </source>
</evidence>
<accession>A0A844G3W1</accession>
<keyword evidence="12" id="KW-1185">Reference proteome</keyword>
<dbReference type="PANTHER" id="PTHR42891">
    <property type="entry name" value="D-GLYCERO-BETA-D-MANNO-HEPTOSE-1,7-BISPHOSPHATE 7-PHOSPHATASE"/>
    <property type="match status" value="1"/>
</dbReference>
<feature type="binding site" evidence="10">
    <location>
        <position position="10"/>
    </location>
    <ligand>
        <name>Mg(2+)</name>
        <dbReference type="ChEBI" id="CHEBI:18420"/>
    </ligand>
</feature>
<dbReference type="InterPro" id="IPR004446">
    <property type="entry name" value="Heptose_bisP_phosphatase"/>
</dbReference>
<reference evidence="11 12" key="1">
    <citation type="submission" date="2019-08" db="EMBL/GenBank/DDBJ databases">
        <title>In-depth cultivation of the pig gut microbiome towards novel bacterial diversity and tailored functional studies.</title>
        <authorList>
            <person name="Wylensek D."/>
            <person name="Hitch T.C.A."/>
            <person name="Clavel T."/>
        </authorList>
    </citation>
    <scope>NUCLEOTIDE SEQUENCE [LARGE SCALE GENOMIC DNA]</scope>
    <source>
        <strain evidence="11 12">BBE-744-WT-12</strain>
    </source>
</reference>
<comment type="caution">
    <text evidence="11">The sequence shown here is derived from an EMBL/GenBank/DDBJ whole genome shotgun (WGS) entry which is preliminary data.</text>
</comment>
<comment type="subcellular location">
    <subcellularLocation>
        <location evidence="1 7">Cytoplasm</location>
    </subcellularLocation>
</comment>
<dbReference type="Gene3D" id="3.40.50.1000">
    <property type="entry name" value="HAD superfamily/HAD-like"/>
    <property type="match status" value="1"/>
</dbReference>
<feature type="site" description="Contributes to substrate recognition" evidence="9">
    <location>
        <position position="102"/>
    </location>
</feature>
<feature type="site" description="Stabilizes the phosphoryl group" evidence="9">
    <location>
        <position position="50"/>
    </location>
</feature>
<dbReference type="GO" id="GO:0005975">
    <property type="term" value="P:carbohydrate metabolic process"/>
    <property type="evidence" value="ECO:0007669"/>
    <property type="project" value="InterPro"/>
</dbReference>
<feature type="active site" description="Nucleophile" evidence="8">
    <location>
        <position position="8"/>
    </location>
</feature>
<evidence type="ECO:0000256" key="10">
    <source>
        <dbReference type="PIRSR" id="PIRSR004682-4"/>
    </source>
</evidence>
<dbReference type="Pfam" id="PF13242">
    <property type="entry name" value="Hydrolase_like"/>
    <property type="match status" value="1"/>
</dbReference>
<feature type="binding site" evidence="10">
    <location>
        <position position="89"/>
    </location>
    <ligand>
        <name>Zn(2+)</name>
        <dbReference type="ChEBI" id="CHEBI:29105"/>
    </ligand>
</feature>
<keyword evidence="10" id="KW-0460">Magnesium</keyword>
<evidence type="ECO:0000256" key="5">
    <source>
        <dbReference type="ARBA" id="ARBA00023277"/>
    </source>
</evidence>
<name>A0A844G3W1_9BACT</name>
<gene>
    <name evidence="11" type="primary">gmhB</name>
    <name evidence="11" type="ORF">FYJ85_11455</name>
</gene>
<sequence length="185" mass="20190">MNKAFFLDRDGVINAEVDYLFEPDKVVILPGVVPALKRMREHGFLAVVVTNQSGVARGMYAEEDVHAVHERIRELLAAEGAGVDGFYHCPHHPKYGSPCGCRKPEPGMLLAGCRDFDIDPARSAMVGDRLSDIAAGRAAGCRACYLVKTGYGAEVLRNEDVSGIEVAEDLEDAVNRFLKLEQDAE</sequence>
<evidence type="ECO:0000256" key="9">
    <source>
        <dbReference type="PIRSR" id="PIRSR004682-3"/>
    </source>
</evidence>
<feature type="binding site" evidence="10">
    <location>
        <position position="8"/>
    </location>
    <ligand>
        <name>Mg(2+)</name>
        <dbReference type="ChEBI" id="CHEBI:18420"/>
    </ligand>
</feature>
<keyword evidence="4 7" id="KW-0378">Hydrolase</keyword>
<evidence type="ECO:0000256" key="7">
    <source>
        <dbReference type="PIRNR" id="PIRNR004682"/>
    </source>
</evidence>
<dbReference type="InterPro" id="IPR006543">
    <property type="entry name" value="Histidinol-phos"/>
</dbReference>
<dbReference type="GO" id="GO:0046872">
    <property type="term" value="F:metal ion binding"/>
    <property type="evidence" value="ECO:0007669"/>
    <property type="project" value="UniProtKB-KW"/>
</dbReference>
<organism evidence="11 12">
    <name type="scientific">Victivallis lenta</name>
    <dbReference type="NCBI Taxonomy" id="2606640"/>
    <lineage>
        <taxon>Bacteria</taxon>
        <taxon>Pseudomonadati</taxon>
        <taxon>Lentisphaerota</taxon>
        <taxon>Lentisphaeria</taxon>
        <taxon>Victivallales</taxon>
        <taxon>Victivallaceae</taxon>
        <taxon>Victivallis</taxon>
    </lineage>
</organism>
<comment type="cofactor">
    <cofactor evidence="10">
        <name>Mg(2+)</name>
        <dbReference type="ChEBI" id="CHEBI:18420"/>
    </cofactor>
</comment>
<dbReference type="InterPro" id="IPR023214">
    <property type="entry name" value="HAD_sf"/>
</dbReference>
<dbReference type="InterPro" id="IPR006439">
    <property type="entry name" value="HAD-SF_hydro_IA"/>
</dbReference>
<feature type="binding site" evidence="10">
    <location>
        <position position="99"/>
    </location>
    <ligand>
        <name>Zn(2+)</name>
        <dbReference type="ChEBI" id="CHEBI:29105"/>
    </ligand>
</feature>
<dbReference type="PANTHER" id="PTHR42891:SF1">
    <property type="entry name" value="D-GLYCERO-BETA-D-MANNO-HEPTOSE-1,7-BISPHOSPHATE 7-PHOSPHATASE"/>
    <property type="match status" value="1"/>
</dbReference>
<feature type="binding site" evidence="10">
    <location>
        <position position="91"/>
    </location>
    <ligand>
        <name>Zn(2+)</name>
        <dbReference type="ChEBI" id="CHEBI:29105"/>
    </ligand>
</feature>
<dbReference type="SUPFAM" id="SSF56784">
    <property type="entry name" value="HAD-like"/>
    <property type="match status" value="1"/>
</dbReference>
<keyword evidence="2 7" id="KW-0963">Cytoplasm</keyword>
<dbReference type="NCBIfam" id="NF006506">
    <property type="entry name" value="PRK08942.1"/>
    <property type="match status" value="1"/>
</dbReference>
<dbReference type="NCBIfam" id="TIGR01662">
    <property type="entry name" value="HAD-SF-IIIA"/>
    <property type="match status" value="1"/>
</dbReference>
<dbReference type="GO" id="GO:0005737">
    <property type="term" value="C:cytoplasm"/>
    <property type="evidence" value="ECO:0007669"/>
    <property type="project" value="UniProtKB-SubCell"/>
</dbReference>
<dbReference type="InterPro" id="IPR006549">
    <property type="entry name" value="HAD-SF_hydro_IIIA"/>
</dbReference>
<evidence type="ECO:0000256" key="2">
    <source>
        <dbReference type="ARBA" id="ARBA00022490"/>
    </source>
</evidence>
<dbReference type="AlphaFoldDB" id="A0A844G3W1"/>
<evidence type="ECO:0000256" key="4">
    <source>
        <dbReference type="ARBA" id="ARBA00022801"/>
    </source>
</evidence>
<feature type="binding site" evidence="10">
    <location>
        <position position="128"/>
    </location>
    <ligand>
        <name>Mg(2+)</name>
        <dbReference type="ChEBI" id="CHEBI:18420"/>
    </ligand>
</feature>
<dbReference type="InterPro" id="IPR036412">
    <property type="entry name" value="HAD-like_sf"/>
</dbReference>
<evidence type="ECO:0000313" key="12">
    <source>
        <dbReference type="Proteomes" id="UP000435649"/>
    </source>
</evidence>
<feature type="site" description="Stabilizes the phosphoryl group" evidence="9">
    <location>
        <position position="103"/>
    </location>
</feature>
<dbReference type="EC" id="3.1.3.-" evidence="7"/>
<evidence type="ECO:0000256" key="3">
    <source>
        <dbReference type="ARBA" id="ARBA00022723"/>
    </source>
</evidence>
<evidence type="ECO:0000256" key="1">
    <source>
        <dbReference type="ARBA" id="ARBA00004496"/>
    </source>
</evidence>
<comment type="cofactor">
    <cofactor evidence="10">
        <name>Zn(2+)</name>
        <dbReference type="ChEBI" id="CHEBI:29105"/>
    </cofactor>
</comment>
<proteinExistence type="inferred from homology"/>
<evidence type="ECO:0000256" key="6">
    <source>
        <dbReference type="ARBA" id="ARBA00031828"/>
    </source>
</evidence>
<feature type="active site" description="Proton donor" evidence="8">
    <location>
        <position position="10"/>
    </location>
</feature>
<dbReference type="GO" id="GO:0016791">
    <property type="term" value="F:phosphatase activity"/>
    <property type="evidence" value="ECO:0007669"/>
    <property type="project" value="InterPro"/>
</dbReference>
<feature type="binding site" evidence="10">
    <location>
        <position position="101"/>
    </location>
    <ligand>
        <name>Zn(2+)</name>
        <dbReference type="ChEBI" id="CHEBI:29105"/>
    </ligand>
</feature>
<dbReference type="Proteomes" id="UP000435649">
    <property type="component" value="Unassembled WGS sequence"/>
</dbReference>
<keyword evidence="5 7" id="KW-0119">Carbohydrate metabolism</keyword>
<comment type="similarity">
    <text evidence="7">Belongs to the gmhB family.</text>
</comment>
<dbReference type="NCBIfam" id="TIGR01549">
    <property type="entry name" value="HAD-SF-IA-v1"/>
    <property type="match status" value="1"/>
</dbReference>
<keyword evidence="10" id="KW-0862">Zinc</keyword>
<dbReference type="PIRSF" id="PIRSF004682">
    <property type="entry name" value="GmhB"/>
    <property type="match status" value="1"/>
</dbReference>
<dbReference type="EMBL" id="VUNS01000011">
    <property type="protein sequence ID" value="MST97654.1"/>
    <property type="molecule type" value="Genomic_DNA"/>
</dbReference>
<dbReference type="NCBIfam" id="TIGR01656">
    <property type="entry name" value="Histidinol-ppas"/>
    <property type="match status" value="1"/>
</dbReference>
<protein>
    <recommendedName>
        <fullName evidence="6 7">D,D-heptose 1,7-bisphosphate phosphatase</fullName>
        <ecNumber evidence="7">3.1.3.-</ecNumber>
    </recommendedName>
</protein>